<name>A0ACC0IAP3_9ERIC</name>
<evidence type="ECO:0000313" key="1">
    <source>
        <dbReference type="EMBL" id="KAI8021984.1"/>
    </source>
</evidence>
<proteinExistence type="predicted"/>
<dbReference type="EMBL" id="CM045763">
    <property type="protein sequence ID" value="KAI8021984.1"/>
    <property type="molecule type" value="Genomic_DNA"/>
</dbReference>
<gene>
    <name evidence="1" type="ORF">LOK49_LG03G00274</name>
</gene>
<dbReference type="Proteomes" id="UP001060215">
    <property type="component" value="Chromosome 6"/>
</dbReference>
<keyword evidence="2" id="KW-1185">Reference proteome</keyword>
<comment type="caution">
    <text evidence="1">The sequence shown here is derived from an EMBL/GenBank/DDBJ whole genome shotgun (WGS) entry which is preliminary data.</text>
</comment>
<sequence length="145" mass="15756">MAYEKGKKMVLGLGKAEAVVEESKCNSPCSESDSTHVEDDRGYVRHDDLSCTAAEVSPPGRDGVGCANNCCGEHGAHPELGGDEGGQREADEEADDEEAGGGVDNGETVNRRRNEKEEGREGEAGPEHVAGRPRRRRLFRRCRFR</sequence>
<reference evidence="1 2" key="1">
    <citation type="journal article" date="2022" name="Plant J.">
        <title>Chromosome-level genome of Camellia lanceoleosa provides a valuable resource for understanding genome evolution and self-incompatibility.</title>
        <authorList>
            <person name="Gong W."/>
            <person name="Xiao S."/>
            <person name="Wang L."/>
            <person name="Liao Z."/>
            <person name="Chang Y."/>
            <person name="Mo W."/>
            <person name="Hu G."/>
            <person name="Li W."/>
            <person name="Zhao G."/>
            <person name="Zhu H."/>
            <person name="Hu X."/>
            <person name="Ji K."/>
            <person name="Xiang X."/>
            <person name="Song Q."/>
            <person name="Yuan D."/>
            <person name="Jin S."/>
            <person name="Zhang L."/>
        </authorList>
    </citation>
    <scope>NUCLEOTIDE SEQUENCE [LARGE SCALE GENOMIC DNA]</scope>
    <source>
        <strain evidence="1">SQ_2022a</strain>
    </source>
</reference>
<organism evidence="1 2">
    <name type="scientific">Camellia lanceoleosa</name>
    <dbReference type="NCBI Taxonomy" id="1840588"/>
    <lineage>
        <taxon>Eukaryota</taxon>
        <taxon>Viridiplantae</taxon>
        <taxon>Streptophyta</taxon>
        <taxon>Embryophyta</taxon>
        <taxon>Tracheophyta</taxon>
        <taxon>Spermatophyta</taxon>
        <taxon>Magnoliopsida</taxon>
        <taxon>eudicotyledons</taxon>
        <taxon>Gunneridae</taxon>
        <taxon>Pentapetalae</taxon>
        <taxon>asterids</taxon>
        <taxon>Ericales</taxon>
        <taxon>Theaceae</taxon>
        <taxon>Camellia</taxon>
    </lineage>
</organism>
<evidence type="ECO:0000313" key="2">
    <source>
        <dbReference type="Proteomes" id="UP001060215"/>
    </source>
</evidence>
<protein>
    <submittedName>
        <fullName evidence="1">Uncharacterized protein</fullName>
    </submittedName>
</protein>
<accession>A0ACC0IAP3</accession>